<dbReference type="EMBL" id="RBIQ01000009">
    <property type="protein sequence ID" value="RKR12442.1"/>
    <property type="molecule type" value="Genomic_DNA"/>
</dbReference>
<dbReference type="Proteomes" id="UP000269412">
    <property type="component" value="Unassembled WGS sequence"/>
</dbReference>
<evidence type="ECO:0008006" key="3">
    <source>
        <dbReference type="Google" id="ProtNLM"/>
    </source>
</evidence>
<evidence type="ECO:0000313" key="1">
    <source>
        <dbReference type="EMBL" id="RKR12442.1"/>
    </source>
</evidence>
<accession>A0A495E671</accession>
<dbReference type="OrthoDB" id="282859at2"/>
<dbReference type="RefSeq" id="WP_121068507.1">
    <property type="nucleotide sequence ID" value="NZ_RBIQ01000009.1"/>
</dbReference>
<organism evidence="1 2">
    <name type="scientific">Maribacter vaceletii</name>
    <dbReference type="NCBI Taxonomy" id="1206816"/>
    <lineage>
        <taxon>Bacteria</taxon>
        <taxon>Pseudomonadati</taxon>
        <taxon>Bacteroidota</taxon>
        <taxon>Flavobacteriia</taxon>
        <taxon>Flavobacteriales</taxon>
        <taxon>Flavobacteriaceae</taxon>
        <taxon>Maribacter</taxon>
    </lineage>
</organism>
<dbReference type="AlphaFoldDB" id="A0A495E671"/>
<proteinExistence type="predicted"/>
<protein>
    <recommendedName>
        <fullName evidence="3">Lipoprotein</fullName>
    </recommendedName>
</protein>
<name>A0A495E671_9FLAO</name>
<evidence type="ECO:0000313" key="2">
    <source>
        <dbReference type="Proteomes" id="UP000269412"/>
    </source>
</evidence>
<dbReference type="PROSITE" id="PS51257">
    <property type="entry name" value="PROKAR_LIPOPROTEIN"/>
    <property type="match status" value="1"/>
</dbReference>
<keyword evidence="2" id="KW-1185">Reference proteome</keyword>
<reference evidence="1 2" key="1">
    <citation type="submission" date="2018-10" db="EMBL/GenBank/DDBJ databases">
        <title>Genomic Encyclopedia of Archaeal and Bacterial Type Strains, Phase II (KMG-II): from individual species to whole genera.</title>
        <authorList>
            <person name="Goeker M."/>
        </authorList>
    </citation>
    <scope>NUCLEOTIDE SEQUENCE [LARGE SCALE GENOMIC DNA]</scope>
    <source>
        <strain evidence="1 2">DSM 25230</strain>
    </source>
</reference>
<sequence>MKNIFKIITVVLIVGFVSCKEASKKGVAKEVIIEKEGYSIPDTWIQKRVENAKARLNATDAGKVLWKGMEAQGGLEKWFANGFFSFRFDYQPEDGSTRRNSYQTVDTWNNKARHNSIKDTTATFGWDGEEAWVNAKDSLAFKYDTKFWALTPIYLFGHPFVLDGEGVNLELLEDKEYKGALQDVIKVTFASGTGDAPDDYYKLYFDKSTHKMSAILYIVSYPGYFPNGGHAPEKILEIVEWATIDGINLPVKLKTHWSKDGDLGEYITKIEISDISFSPSVPENYFSAPEGAKILK</sequence>
<gene>
    <name evidence="1" type="ORF">CLV91_2572</name>
</gene>
<comment type="caution">
    <text evidence="1">The sequence shown here is derived from an EMBL/GenBank/DDBJ whole genome shotgun (WGS) entry which is preliminary data.</text>
</comment>